<keyword evidence="1" id="KW-0812">Transmembrane</keyword>
<name>A0A0G1CXQ3_9BACT</name>
<comment type="caution">
    <text evidence="2">The sequence shown here is derived from an EMBL/GenBank/DDBJ whole genome shotgun (WGS) entry which is preliminary data.</text>
</comment>
<evidence type="ECO:0000256" key="1">
    <source>
        <dbReference type="SAM" id="Phobius"/>
    </source>
</evidence>
<keyword evidence="1" id="KW-1133">Transmembrane helix</keyword>
<reference evidence="2 3" key="1">
    <citation type="journal article" date="2015" name="Nature">
        <title>rRNA introns, odd ribosomes, and small enigmatic genomes across a large radiation of phyla.</title>
        <authorList>
            <person name="Brown C.T."/>
            <person name="Hug L.A."/>
            <person name="Thomas B.C."/>
            <person name="Sharon I."/>
            <person name="Castelle C.J."/>
            <person name="Singh A."/>
            <person name="Wilkins M.J."/>
            <person name="Williams K.H."/>
            <person name="Banfield J.F."/>
        </authorList>
    </citation>
    <scope>NUCLEOTIDE SEQUENCE [LARGE SCALE GENOMIC DNA]</scope>
</reference>
<proteinExistence type="predicted"/>
<dbReference type="Proteomes" id="UP000034669">
    <property type="component" value="Unassembled WGS sequence"/>
</dbReference>
<evidence type="ECO:0000313" key="2">
    <source>
        <dbReference type="EMBL" id="KKS90555.1"/>
    </source>
</evidence>
<accession>A0A0G1CXQ3</accession>
<organism evidence="2 3">
    <name type="scientific">Candidatus Woesebacteria bacterium GW2011_GWA1_43_12</name>
    <dbReference type="NCBI Taxonomy" id="1618557"/>
    <lineage>
        <taxon>Bacteria</taxon>
        <taxon>Candidatus Woeseibacteriota</taxon>
    </lineage>
</organism>
<keyword evidence="1" id="KW-0472">Membrane</keyword>
<dbReference type="AlphaFoldDB" id="A0A0G1CXQ3"/>
<dbReference type="EMBL" id="LCFI01000002">
    <property type="protein sequence ID" value="KKS90555.1"/>
    <property type="molecule type" value="Genomic_DNA"/>
</dbReference>
<evidence type="ECO:0000313" key="3">
    <source>
        <dbReference type="Proteomes" id="UP000034669"/>
    </source>
</evidence>
<protein>
    <submittedName>
        <fullName evidence="2">Uncharacterized protein</fullName>
    </submittedName>
</protein>
<gene>
    <name evidence="2" type="ORF">UV66_C0002G0032</name>
</gene>
<feature type="transmembrane region" description="Helical" evidence="1">
    <location>
        <begin position="84"/>
        <end position="105"/>
    </location>
</feature>
<feature type="transmembrane region" description="Helical" evidence="1">
    <location>
        <begin position="49"/>
        <end position="72"/>
    </location>
</feature>
<sequence>MIWYFSLPIIFLIVIVHFLKDITQDILKIHTFLDLLGNVNEDLSVFPPFIRQIIVALGFISIGIEAFLIAAIPKVIKNKESSKLEKYVIASLLFLVIYFLSVILMDPRYRL</sequence>